<evidence type="ECO:0000313" key="6">
    <source>
        <dbReference type="EMBL" id="KAF2834428.1"/>
    </source>
</evidence>
<dbReference type="InterPro" id="IPR025481">
    <property type="entry name" value="Cell_Morphogen_C"/>
</dbReference>
<comment type="caution">
    <text evidence="6">The sequence shown here is derived from an EMBL/GenBank/DDBJ whole genome shotgun (WGS) entry which is preliminary data.</text>
</comment>
<gene>
    <name evidence="6" type="ORF">M501DRAFT_944178</name>
</gene>
<dbReference type="PANTHER" id="PTHR12295:SF30">
    <property type="entry name" value="PROTEIN FURRY"/>
    <property type="match status" value="1"/>
</dbReference>
<proteinExistence type="predicted"/>
<evidence type="ECO:0000259" key="4">
    <source>
        <dbReference type="Pfam" id="PF14225"/>
    </source>
</evidence>
<feature type="region of interest" description="Disordered" evidence="2">
    <location>
        <begin position="293"/>
        <end position="314"/>
    </location>
</feature>
<dbReference type="SUPFAM" id="SSF48371">
    <property type="entry name" value="ARM repeat"/>
    <property type="match status" value="2"/>
</dbReference>
<feature type="domain" description="Cell morphogenesis central region" evidence="5">
    <location>
        <begin position="1446"/>
        <end position="1678"/>
    </location>
</feature>
<feature type="domain" description="Cell morphogenesis protein N-terminal" evidence="3">
    <location>
        <begin position="345"/>
        <end position="924"/>
    </location>
</feature>
<feature type="compositionally biased region" description="Basic and acidic residues" evidence="2">
    <location>
        <begin position="176"/>
        <end position="192"/>
    </location>
</feature>
<dbReference type="EMBL" id="MU006119">
    <property type="protein sequence ID" value="KAF2834428.1"/>
    <property type="molecule type" value="Genomic_DNA"/>
</dbReference>
<organism evidence="6 7">
    <name type="scientific">Patellaria atrata CBS 101060</name>
    <dbReference type="NCBI Taxonomy" id="1346257"/>
    <lineage>
        <taxon>Eukaryota</taxon>
        <taxon>Fungi</taxon>
        <taxon>Dikarya</taxon>
        <taxon>Ascomycota</taxon>
        <taxon>Pezizomycotina</taxon>
        <taxon>Dothideomycetes</taxon>
        <taxon>Dothideomycetes incertae sedis</taxon>
        <taxon>Patellariales</taxon>
        <taxon>Patellariaceae</taxon>
        <taxon>Patellaria</taxon>
    </lineage>
</organism>
<feature type="region of interest" description="Disordered" evidence="2">
    <location>
        <begin position="1149"/>
        <end position="1172"/>
    </location>
</feature>
<feature type="compositionally biased region" description="Acidic residues" evidence="2">
    <location>
        <begin position="2460"/>
        <end position="2470"/>
    </location>
</feature>
<sequence length="2549" mass="286303">MFPTAAPPSRNLLHNAEHPTNPSIQTTQHSRESSMTRGRALTAGSARGNSPREQTPALGPPKIGPSPDGGGLERKASLSYGHHRQTSIVHGIQHSRNTSFVNSPSTSPLSPQIIAAAGVAASTLGPDGTMTGEDTREMSLTSPSVVSIVTSKLSSQTSTLVSDRAIVDGSIPSGQRRAERMHSGKLSRDHARSQSRHHHHQQDLKTVGEYALHHLFNSFVGQADQKINQCLAESKDIEPRVELMCGPGVDPSFDQLISALSHIARHKPKPLIDTLMFWRKAKGEAATNARNELNQSQTAINSPNGTLPRRNTEPVQAGVDSQTLPSVQTPHDILITRQNAVIQTERQSTIAIYLLCRVLMEIISQSTLASLTPEMAKRLEDIIYDKLIHTQPETLEESPLKHANWLIFSQLLGVMSTINFDKVSARFLASLKDSHIHLDAKGVGSRDIQLRAALYVRGMKHLKLPLYPDTAWEQSCEFMVSLSRLFFDVHGQIIKLAYCQLFMDLLPPVAANATSQLNTTKWKSAVEPIKTRLAQMLMKPKYWQDCFPSLALLTCVSPSDVFSSQWLQLIMPLQPKLKERSTRAVALSAICRLVWTYLYRNSEVPSVAAQKLNEVIRLVFQPGKRSYLSTEVTIAEPLVQLIRIIGFKHRDICFKHIIFPLMNSEQFSSGKDLRAENLEPERIVIGIRAFLAIMTDLEKGEEPSFPVSFTSDPYVEIFEPPAFLAPTRPVMQATTKSSTLKEERLSRPVMINGFDDIVKESYIKFCKILGEITIICDNTFGGQAVLDEKFSIQTPKTPMADAFSFARRDDFQTSQDSKQGYYDLLHVAVQALPRCLPPNINLNALVNLLCTGTAHVQSNIAASSAQSLKSIAKQSHAQIVTIGFARFIFKFDDRYATMSDGGLLGPDHIESTLNLYVELLQIWIEETKQKIKKTSDPWETDNLGNRAVQLDLTAIWNHVEEIESHGVFFLCSPSRRVRAFAVTVLRLVTEFDTALGKDNTRIIRILEGNPQNVMDIHDENLSLAERSRLQRGMRKSSVQGNLIELCSSDMLYDTALWFKVFPNLIRLTFETCPLAVTFTRDIICERLSQMHRAIEALANGPRANPYPTADLPSTNIGGRLATTAPNVVIEQWKLYLIFTCTTLTNAGGQIQSPSHTIQHNRKGSKSSQRSQDKIQSAAELFNRVLPFLSASNPSVREAVVVGLGSINANLYRPLLESLQFHVVTCNEEVKMRFGGNVHQRTASSPRRNRRTDHLRTEITHVYKLTSHFLKDPAIYENEWILTNLVNYTKDLRLFLNDVEVQNEWDFQKLRMHYCGLVEELFEGINRTKDPIRWMPFQSRKAAFALMEDWCGYSPNQSQIRAREDNMRRSFLDREQDLGKSGIVNAAIEIEKRDLRTAALSAMAALCGGPVSITTDSKVTMQFDVRRMLSWIDTIFETPSDRTHVIGRRALKNLIVHNREHPYLLGRSMEMCYLSKTPKALESYFQVVTLVLTEREDLAPPFWKTLSAGLYTLGNENNALRMKAARLLRTLEERQEKNSKLQDLDISISDKTIAVYKAAQFDMSCKLAKQHPELAFHVFSEFSYYFKELQPDHQRNMVVVMLPWIQTIELQLDPNGGPTASSYMLLVNLFEITVRSGTVLHNEIQALWKALATGGHAGNVQLVLDFIISLCLDKREQNFVDYAKQIVVHLSATPAGTKVVEFLLMQITPKAMVLEKREPPLVPQDNSSLPYLADLGSVLPIGAKQAGFSLGQLCLVLLVDLIVSPMQSGKQNVPLLLQVVLILWDHYIPIVQDHAREMLVHLIHELVISKIENGSTTPDKKSIEDFIDLVRRHDARVVWAYDDYNGKDDDDSTSRVPETMIYVATEVCRIFCVTHAGIREEWGKATLHWATSCPVRHLACRSFQLFRCISSSLDQNMLGDMLARLSNTIADEESDIQTFSMEILTTLKTVIAALEPKDLIQFPQLFWTTCACLETIHEREFMESLSMLDKLLDKLDLSDPCVIRILKESYPSRWEGTFEGLQTLVYNGVRSDVSVDRTLRILERLVVLPSNELIGDDSRLVFTIFAHFPRFLRCFETDSEEYGAFTTAEILAQVSESQGKESLCRALRNFALRRYRVDRDFLLQMVHAVHESFFPDLEYKSLIFLLGLLTNRLPWFKIKTMQLLCVVIPDIDMRKPEITSKGPDLISPLLRLLQTEFCPQALRVLDNVLNLSATPTPLDRHHLRMSMAGSHSTRAFRKEYERTQSLYGIPEASGWSIPMPAIHSSMTRQNVHAVFYTCATPDAISMEDVATPKIEFKTEDDQFGNYFPDYRTTTMTSDDTRGDGHMGELAMKLDSLDDFFNDDITTDTLTLQSSPDLTQFPLGSGDARETLYDQQTLPILHKSLTRNVSVTSFQSGFADIKPSRDPGVMTPTAFTAATKMTLPPIPTAPISSASASRPGMHSRSVTSPAVNQRGSPSSVFADDEPFSDDDVQGSRPPPQEKPFSLENMIRPLAQGTRSGFRSSMRRLTGGGGDARENGKTREAIRLALQKSPQVPKVPDMYLQNPKSADP</sequence>
<feature type="domain" description="Cell morphogenesis central region" evidence="5">
    <location>
        <begin position="959"/>
        <end position="1442"/>
    </location>
</feature>
<feature type="region of interest" description="Disordered" evidence="2">
    <location>
        <begin position="2419"/>
        <end position="2549"/>
    </location>
</feature>
<dbReference type="Pfam" id="PF14228">
    <property type="entry name" value="MOR2-PAG1_mid"/>
    <property type="match status" value="3"/>
</dbReference>
<dbReference type="InterPro" id="IPR039867">
    <property type="entry name" value="Furry/Tao3/Mor2"/>
</dbReference>
<dbReference type="InterPro" id="IPR029473">
    <property type="entry name" value="MOR2-PAG1_mid"/>
</dbReference>
<dbReference type="InterPro" id="IPR025614">
    <property type="entry name" value="Cell_morpho_N"/>
</dbReference>
<dbReference type="GO" id="GO:0000902">
    <property type="term" value="P:cell morphogenesis"/>
    <property type="evidence" value="ECO:0007669"/>
    <property type="project" value="InterPro"/>
</dbReference>
<feature type="coiled-coil region" evidence="1">
    <location>
        <begin position="1516"/>
        <end position="1543"/>
    </location>
</feature>
<evidence type="ECO:0000259" key="3">
    <source>
        <dbReference type="Pfam" id="PF14222"/>
    </source>
</evidence>
<name>A0A9P4S180_9PEZI</name>
<reference evidence="6" key="1">
    <citation type="journal article" date="2020" name="Stud. Mycol.">
        <title>101 Dothideomycetes genomes: a test case for predicting lifestyles and emergence of pathogens.</title>
        <authorList>
            <person name="Haridas S."/>
            <person name="Albert R."/>
            <person name="Binder M."/>
            <person name="Bloem J."/>
            <person name="Labutti K."/>
            <person name="Salamov A."/>
            <person name="Andreopoulos B."/>
            <person name="Baker S."/>
            <person name="Barry K."/>
            <person name="Bills G."/>
            <person name="Bluhm B."/>
            <person name="Cannon C."/>
            <person name="Castanera R."/>
            <person name="Culley D."/>
            <person name="Daum C."/>
            <person name="Ezra D."/>
            <person name="Gonzalez J."/>
            <person name="Henrissat B."/>
            <person name="Kuo A."/>
            <person name="Liang C."/>
            <person name="Lipzen A."/>
            <person name="Lutzoni F."/>
            <person name="Magnuson J."/>
            <person name="Mondo S."/>
            <person name="Nolan M."/>
            <person name="Ohm R."/>
            <person name="Pangilinan J."/>
            <person name="Park H.-J."/>
            <person name="Ramirez L."/>
            <person name="Alfaro M."/>
            <person name="Sun H."/>
            <person name="Tritt A."/>
            <person name="Yoshinaga Y."/>
            <person name="Zwiers L.-H."/>
            <person name="Turgeon B."/>
            <person name="Goodwin S."/>
            <person name="Spatafora J."/>
            <person name="Crous P."/>
            <person name="Grigoriev I."/>
        </authorList>
    </citation>
    <scope>NUCLEOTIDE SEQUENCE</scope>
    <source>
        <strain evidence="6">CBS 101060</strain>
    </source>
</reference>
<evidence type="ECO:0000256" key="2">
    <source>
        <dbReference type="SAM" id="MobiDB-lite"/>
    </source>
</evidence>
<evidence type="ECO:0000313" key="7">
    <source>
        <dbReference type="Proteomes" id="UP000799429"/>
    </source>
</evidence>
<feature type="compositionally biased region" description="Polar residues" evidence="2">
    <location>
        <begin position="2442"/>
        <end position="2457"/>
    </location>
</feature>
<keyword evidence="7" id="KW-1185">Reference proteome</keyword>
<feature type="compositionally biased region" description="Polar residues" evidence="2">
    <location>
        <begin position="293"/>
        <end position="305"/>
    </location>
</feature>
<feature type="region of interest" description="Disordered" evidence="2">
    <location>
        <begin position="1"/>
        <end position="75"/>
    </location>
</feature>
<feature type="compositionally biased region" description="Basic and acidic residues" evidence="2">
    <location>
        <begin position="2512"/>
        <end position="2523"/>
    </location>
</feature>
<evidence type="ECO:0000259" key="5">
    <source>
        <dbReference type="Pfam" id="PF14228"/>
    </source>
</evidence>
<protein>
    <submittedName>
        <fullName evidence="6">Cell morphogenesis protein</fullName>
    </submittedName>
</protein>
<dbReference type="GO" id="GO:0030427">
    <property type="term" value="C:site of polarized growth"/>
    <property type="evidence" value="ECO:0007669"/>
    <property type="project" value="TreeGrafter"/>
</dbReference>
<dbReference type="InterPro" id="IPR016024">
    <property type="entry name" value="ARM-type_fold"/>
</dbReference>
<feature type="region of interest" description="Disordered" evidence="2">
    <location>
        <begin position="170"/>
        <end position="203"/>
    </location>
</feature>
<dbReference type="Pfam" id="PF14225">
    <property type="entry name" value="MOR2-PAG1_C"/>
    <property type="match status" value="1"/>
</dbReference>
<accession>A0A9P4S180</accession>
<evidence type="ECO:0000256" key="1">
    <source>
        <dbReference type="SAM" id="Coils"/>
    </source>
</evidence>
<dbReference type="GO" id="GO:0005938">
    <property type="term" value="C:cell cortex"/>
    <property type="evidence" value="ECO:0007669"/>
    <property type="project" value="TreeGrafter"/>
</dbReference>
<feature type="domain" description="Cell morphogenesis central region" evidence="5">
    <location>
        <begin position="1743"/>
        <end position="1920"/>
    </location>
</feature>
<dbReference type="PANTHER" id="PTHR12295">
    <property type="entry name" value="FURRY-RELATED"/>
    <property type="match status" value="1"/>
</dbReference>
<dbReference type="OrthoDB" id="6287725at2759"/>
<dbReference type="Proteomes" id="UP000799429">
    <property type="component" value="Unassembled WGS sequence"/>
</dbReference>
<feature type="domain" description="Cell morphogenesis protein C-terminal" evidence="4">
    <location>
        <begin position="1962"/>
        <end position="2211"/>
    </location>
</feature>
<feature type="compositionally biased region" description="Polar residues" evidence="2">
    <location>
        <begin position="18"/>
        <end position="28"/>
    </location>
</feature>
<dbReference type="Pfam" id="PF14222">
    <property type="entry name" value="MOR2-PAG1_N"/>
    <property type="match status" value="1"/>
</dbReference>
<keyword evidence="1" id="KW-0175">Coiled coil</keyword>